<dbReference type="InterPro" id="IPR017847">
    <property type="entry name" value="T6SS_RhsGE_Vgr_subset"/>
</dbReference>
<dbReference type="Pfam" id="PF05954">
    <property type="entry name" value="Phage_GPD"/>
    <property type="match status" value="1"/>
</dbReference>
<dbReference type="RefSeq" id="WP_246282263.1">
    <property type="nucleotide sequence ID" value="NZ_CADIKL010000008.1"/>
</dbReference>
<gene>
    <name evidence="3" type="ORF">LMG28688_02103</name>
</gene>
<keyword evidence="4" id="KW-1185">Reference proteome</keyword>
<proteinExistence type="predicted"/>
<name>A0A6J5FUN8_9BURK</name>
<dbReference type="Gene3D" id="2.30.110.50">
    <property type="match status" value="1"/>
</dbReference>
<accession>A0A6J5FUN8</accession>
<dbReference type="NCBIfam" id="TIGR03361">
    <property type="entry name" value="VI_Rhs_Vgr"/>
    <property type="match status" value="1"/>
</dbReference>
<evidence type="ECO:0000313" key="4">
    <source>
        <dbReference type="Proteomes" id="UP000494119"/>
    </source>
</evidence>
<dbReference type="NCBIfam" id="TIGR01646">
    <property type="entry name" value="vgr_GE"/>
    <property type="match status" value="1"/>
</dbReference>
<feature type="compositionally biased region" description="Basic and acidic residues" evidence="1">
    <location>
        <begin position="277"/>
        <end position="293"/>
    </location>
</feature>
<dbReference type="InterPro" id="IPR028244">
    <property type="entry name" value="T6SS_Rhs_Vgr_dom"/>
</dbReference>
<feature type="domain" description="Putative type VI secretion system Rhs element associated Vgr" evidence="2">
    <location>
        <begin position="234"/>
        <end position="285"/>
    </location>
</feature>
<protein>
    <recommendedName>
        <fullName evidence="2">Putative type VI secretion system Rhs element associated Vgr domain-containing protein</fullName>
    </recommendedName>
</protein>
<evidence type="ECO:0000259" key="2">
    <source>
        <dbReference type="Pfam" id="PF13296"/>
    </source>
</evidence>
<dbReference type="SUPFAM" id="SSF69255">
    <property type="entry name" value="gp5 N-terminal domain-like"/>
    <property type="match status" value="1"/>
</dbReference>
<organism evidence="3 4">
    <name type="scientific">Paraburkholderia caffeinitolerans</name>
    <dbReference type="NCBI Taxonomy" id="1723730"/>
    <lineage>
        <taxon>Bacteria</taxon>
        <taxon>Pseudomonadati</taxon>
        <taxon>Pseudomonadota</taxon>
        <taxon>Betaproteobacteria</taxon>
        <taxon>Burkholderiales</taxon>
        <taxon>Burkholderiaceae</taxon>
        <taxon>Paraburkholderia</taxon>
    </lineage>
</organism>
<dbReference type="Proteomes" id="UP000494119">
    <property type="component" value="Unassembled WGS sequence"/>
</dbReference>
<feature type="compositionally biased region" description="Polar residues" evidence="1">
    <location>
        <begin position="260"/>
        <end position="276"/>
    </location>
</feature>
<feature type="compositionally biased region" description="Basic and acidic residues" evidence="1">
    <location>
        <begin position="301"/>
        <end position="312"/>
    </location>
</feature>
<sequence>MISSTERFRTLGLRGRQDDMSWKQDARQLARVKLEAEYGARLRAKGRGRLRGIEVGKTFGLTHHPHAAANRDYLVLACTLDIHEAGIVSDATRDYVVDASFDLHPAGEPYRMAQVTPRPRMEGFEYAVIVGPRGAEIHVDEYNRLLIQYAWDRDGKFDGASSIRMRVAQSWQGDQMGTVMHGRCGQQVLVGYVNGDPDRPFVAASVPDVNNMPAWKLPENHALSGIVSGSLGHGITTNHLALDDTKNRQQAQLASDHGKSSLSLGYNTRIDGNQGRQDARGEGLAVHELRAREGGGQGQGHGRDARAPERGRRYSRSAGAARTTARRAGGDGQPDGRDAGHPLRQRGAAWQGRRRVPRVRQPGYCDLQRGQPARHGGTQHAPREPRGHGTHGGQKYSHCGGEITVRFGAARGVFVCLPVHEFDCS</sequence>
<dbReference type="Gene3D" id="2.40.50.230">
    <property type="entry name" value="Gp5 N-terminal domain"/>
    <property type="match status" value="1"/>
</dbReference>
<dbReference type="InterPro" id="IPR037026">
    <property type="entry name" value="Vgr_OB-fold_dom_sf"/>
</dbReference>
<evidence type="ECO:0000256" key="1">
    <source>
        <dbReference type="SAM" id="MobiDB-lite"/>
    </source>
</evidence>
<dbReference type="SUPFAM" id="SSF69279">
    <property type="entry name" value="Phage tail proteins"/>
    <property type="match status" value="1"/>
</dbReference>
<reference evidence="3 4" key="1">
    <citation type="submission" date="2020-04" db="EMBL/GenBank/DDBJ databases">
        <authorList>
            <person name="De Canck E."/>
        </authorList>
    </citation>
    <scope>NUCLEOTIDE SEQUENCE [LARGE SCALE GENOMIC DNA]</scope>
    <source>
        <strain evidence="3 4">LMG 28688</strain>
    </source>
</reference>
<feature type="compositionally biased region" description="Low complexity" evidence="1">
    <location>
        <begin position="316"/>
        <end position="327"/>
    </location>
</feature>
<dbReference type="Gene3D" id="4.10.220.110">
    <property type="match status" value="1"/>
</dbReference>
<evidence type="ECO:0000313" key="3">
    <source>
        <dbReference type="EMBL" id="CAB3785758.1"/>
    </source>
</evidence>
<dbReference type="InterPro" id="IPR006533">
    <property type="entry name" value="T6SS_Vgr_RhsGE"/>
</dbReference>
<dbReference type="AlphaFoldDB" id="A0A6J5FUN8"/>
<dbReference type="EMBL" id="CADIKL010000008">
    <property type="protein sequence ID" value="CAB3785758.1"/>
    <property type="molecule type" value="Genomic_DNA"/>
</dbReference>
<feature type="region of interest" description="Disordered" evidence="1">
    <location>
        <begin position="247"/>
        <end position="395"/>
    </location>
</feature>
<dbReference type="Pfam" id="PF13296">
    <property type="entry name" value="T6SS_Vgr"/>
    <property type="match status" value="1"/>
</dbReference>
<dbReference type="SUPFAM" id="SSF69349">
    <property type="entry name" value="Phage fibre proteins"/>
    <property type="match status" value="1"/>
</dbReference>